<feature type="domain" description="Helicase ATP-binding" evidence="10">
    <location>
        <begin position="272"/>
        <end position="479"/>
    </location>
</feature>
<keyword evidence="13" id="KW-1185">Reference proteome</keyword>
<dbReference type="SMART" id="SM00479">
    <property type="entry name" value="EXOIII"/>
    <property type="match status" value="1"/>
</dbReference>
<dbReference type="GO" id="GO:0003677">
    <property type="term" value="F:DNA binding"/>
    <property type="evidence" value="ECO:0007669"/>
    <property type="project" value="InterPro"/>
</dbReference>
<evidence type="ECO:0000256" key="5">
    <source>
        <dbReference type="ARBA" id="ARBA00022839"/>
    </source>
</evidence>
<evidence type="ECO:0000256" key="7">
    <source>
        <dbReference type="ARBA" id="ARBA00048954"/>
    </source>
</evidence>
<protein>
    <recommendedName>
        <fullName evidence="8 9">3'-5' exonuclease DinG</fullName>
        <ecNumber evidence="8 9">3.1.-.-</ecNumber>
    </recommendedName>
</protein>
<dbReference type="Pfam" id="PF13307">
    <property type="entry name" value="Helicase_C_2"/>
    <property type="match status" value="1"/>
</dbReference>
<dbReference type="PANTHER" id="PTHR11472">
    <property type="entry name" value="DNA REPAIR DEAD HELICASE RAD3/XP-D SUBFAMILY MEMBER"/>
    <property type="match status" value="1"/>
</dbReference>
<dbReference type="EC" id="3.1.-.-" evidence="8 9"/>
<dbReference type="InterPro" id="IPR014013">
    <property type="entry name" value="Helic_SF1/SF2_ATP-bd_DinG/Rad3"/>
</dbReference>
<name>A0A3A1R1R7_9BACI</name>
<keyword evidence="3 8" id="KW-0547">Nucleotide-binding</keyword>
<evidence type="ECO:0000256" key="2">
    <source>
        <dbReference type="ARBA" id="ARBA00022722"/>
    </source>
</evidence>
<comment type="catalytic activity">
    <reaction evidence="7">
        <text>ATP + H2O = ADP + phosphate + H(+)</text>
        <dbReference type="Rhea" id="RHEA:13065"/>
        <dbReference type="ChEBI" id="CHEBI:15377"/>
        <dbReference type="ChEBI" id="CHEBI:15378"/>
        <dbReference type="ChEBI" id="CHEBI:30616"/>
        <dbReference type="ChEBI" id="CHEBI:43474"/>
        <dbReference type="ChEBI" id="CHEBI:456216"/>
        <dbReference type="EC" id="5.6.2.3"/>
    </reaction>
</comment>
<dbReference type="GO" id="GO:0008408">
    <property type="term" value="F:3'-5' exonuclease activity"/>
    <property type="evidence" value="ECO:0007669"/>
    <property type="project" value="UniProtKB-UniRule"/>
</dbReference>
<gene>
    <name evidence="8 9 12" type="primary">dinG</name>
    <name evidence="12" type="ORF">D3H55_12115</name>
</gene>
<keyword evidence="12" id="KW-0347">Helicase</keyword>
<feature type="binding site" evidence="8">
    <location>
        <begin position="285"/>
        <end position="292"/>
    </location>
    <ligand>
        <name>ATP</name>
        <dbReference type="ChEBI" id="CHEBI:30616"/>
    </ligand>
</feature>
<proteinExistence type="inferred from homology"/>
<dbReference type="HAMAP" id="MF_02206">
    <property type="entry name" value="DinG_exonucl"/>
    <property type="match status" value="1"/>
</dbReference>
<dbReference type="GO" id="GO:0005524">
    <property type="term" value="F:ATP binding"/>
    <property type="evidence" value="ECO:0007669"/>
    <property type="project" value="UniProtKB-UniRule"/>
</dbReference>
<feature type="short sequence motif" description="DEAH box" evidence="8">
    <location>
        <begin position="462"/>
        <end position="465"/>
    </location>
</feature>
<dbReference type="FunFam" id="3.30.420.10:FF:000045">
    <property type="entry name" value="3'-5' exonuclease DinG"/>
    <property type="match status" value="1"/>
</dbReference>
<dbReference type="SMART" id="SM00487">
    <property type="entry name" value="DEXDc"/>
    <property type="match status" value="1"/>
</dbReference>
<dbReference type="PROSITE" id="PS51193">
    <property type="entry name" value="HELICASE_ATP_BIND_2"/>
    <property type="match status" value="1"/>
</dbReference>
<dbReference type="NCBIfam" id="TIGR01407">
    <property type="entry name" value="dinG_rel"/>
    <property type="match status" value="1"/>
</dbReference>
<reference evidence="12 13" key="1">
    <citation type="submission" date="2018-09" db="EMBL/GenBank/DDBJ databases">
        <title>Bacillus saliacetes sp. nov., isolated from Thai shrimp paste (Ka-pi).</title>
        <authorList>
            <person name="Daroonpunt R."/>
            <person name="Tanasupawat S."/>
            <person name="Yiamsombut S."/>
        </authorList>
    </citation>
    <scope>NUCLEOTIDE SEQUENCE [LARGE SCALE GENOMIC DNA]</scope>
    <source>
        <strain evidence="12 13">SKP7-4</strain>
    </source>
</reference>
<dbReference type="InterPro" id="IPR045028">
    <property type="entry name" value="DinG/Rad3-like"/>
</dbReference>
<dbReference type="SUPFAM" id="SSF53098">
    <property type="entry name" value="Ribonuclease H-like"/>
    <property type="match status" value="1"/>
</dbReference>
<comment type="caution">
    <text evidence="12">The sequence shown here is derived from an EMBL/GenBank/DDBJ whole genome shotgun (WGS) entry which is preliminary data.</text>
</comment>
<dbReference type="SMART" id="SM00491">
    <property type="entry name" value="HELICc2"/>
    <property type="match status" value="1"/>
</dbReference>
<dbReference type="GO" id="GO:0006260">
    <property type="term" value="P:DNA replication"/>
    <property type="evidence" value="ECO:0007669"/>
    <property type="project" value="InterPro"/>
</dbReference>
<evidence type="ECO:0000256" key="3">
    <source>
        <dbReference type="ARBA" id="ARBA00022741"/>
    </source>
</evidence>
<evidence type="ECO:0000256" key="9">
    <source>
        <dbReference type="RuleBase" id="RU364106"/>
    </source>
</evidence>
<dbReference type="InterPro" id="IPR013520">
    <property type="entry name" value="Ribonucl_H"/>
</dbReference>
<dbReference type="InterPro" id="IPR014001">
    <property type="entry name" value="Helicase_ATP-bd"/>
</dbReference>
<sequence length="933" mass="105603">MVPHKIVVVDLETTGNSPKKGDKIIQLAAMVVQDGTIVDSYTSFVNPGLPIPSFIEELTGINDEMVEDAPEFSEIAPKVLELLDGAVFCAHNVQFDLGFLQSELEEAGYNPFSGPSFDTVELAKITLPTADSYKLTELSDRFSFNHSRPHQADSDALVTAELLIHFIERLARLPLVTLEQVESLSSWLKSDLSLLFSSILAEKRRSIADIDPGLEVFRGIALKKKLDIPQNETGSTEAVYPQGEKEKSALLSASLAGFEKRDGQFLMMDKVHEAMTSNKHIIIEAGTGVGKSLGYLLPAVYFSKQAGKPVVLSTYTIQLQEQLLEKEINFLKGMLDFSFNAVLLKGKNHYLNLFKFEQSLTEEENQYDIAITKMQILVWLTTTDTGDVDELNLTSGGRLFWNRIRHDGWHIKKDPWIGRDFYLHARNMSKKADLIVTNHSMLLSDLVSDGKLLPSYGTVIIDEAHHLEKSARNHFGKIIDYLSVKFVIGQLGILDQKQLFYKLENMMEKYSVKADLHSFELDLEISHFYREIEECFTVITSLFLKQSKRRRGIQKIQMRLTHSLLTSPEWMPAVMSVERVISQMKKLEKEMGLRLKGLKEKEDSLNDAEKASLEEFYSFMGEWSELRSHFHEVFLSAEEKDVIWLEGDLRSLPNSLVIQSQMASVGKKLKQSFFDQKETVIMTSATLTVQNSFKYFQEEVGLAGHDADTVRITSPFNYSEMTKLFIPTDVPEIQNVSLDDYVEAIATHLIGVAQATKGRMLVLFTAFDMLRKTHDLMKDSGLLEDFVLMAQGISSGSRTRLTKNFQRFDKAILFGTSSFWEGVDIPGEDLSCLVLVRLPFSPPDEPVAQAKSEFLKSEGKNPFSQYSLPEAILRFKQGVGRLIRRNTDRGIVIVFDRRIITARYGRAFLDSIPDMPVSQGELHEMVELIEEWL</sequence>
<feature type="domain" description="Helicase ATP-binding" evidence="11">
    <location>
        <begin position="250"/>
        <end position="523"/>
    </location>
</feature>
<evidence type="ECO:0000256" key="1">
    <source>
        <dbReference type="ARBA" id="ARBA00001966"/>
    </source>
</evidence>
<evidence type="ECO:0000313" key="13">
    <source>
        <dbReference type="Proteomes" id="UP000265801"/>
    </source>
</evidence>
<evidence type="ECO:0000259" key="11">
    <source>
        <dbReference type="PROSITE" id="PS51193"/>
    </source>
</evidence>
<dbReference type="InterPro" id="IPR006054">
    <property type="entry name" value="DnaQ"/>
</dbReference>
<dbReference type="InterPro" id="IPR011545">
    <property type="entry name" value="DEAD/DEAH_box_helicase_dom"/>
</dbReference>
<evidence type="ECO:0000259" key="10">
    <source>
        <dbReference type="PROSITE" id="PS51192"/>
    </source>
</evidence>
<dbReference type="InterPro" id="IPR036397">
    <property type="entry name" value="RNaseH_sf"/>
</dbReference>
<comment type="function">
    <text evidence="8 9">3'-5' exonuclease.</text>
</comment>
<dbReference type="InterPro" id="IPR027417">
    <property type="entry name" value="P-loop_NTPase"/>
</dbReference>
<dbReference type="Gene3D" id="3.30.420.10">
    <property type="entry name" value="Ribonuclease H-like superfamily/Ribonuclease H"/>
    <property type="match status" value="1"/>
</dbReference>
<dbReference type="AlphaFoldDB" id="A0A3A1R1R7"/>
<dbReference type="Proteomes" id="UP000265801">
    <property type="component" value="Unassembled WGS sequence"/>
</dbReference>
<keyword evidence="2 8" id="KW-0540">Nuclease</keyword>
<evidence type="ECO:0000313" key="12">
    <source>
        <dbReference type="EMBL" id="RIW33122.1"/>
    </source>
</evidence>
<dbReference type="NCBIfam" id="NF005981">
    <property type="entry name" value="PRK08074.1"/>
    <property type="match status" value="1"/>
</dbReference>
<dbReference type="FunFam" id="3.40.50.300:FF:000437">
    <property type="entry name" value="ATP-dependent DNA helicase DinG"/>
    <property type="match status" value="1"/>
</dbReference>
<dbReference type="NCBIfam" id="TIGR00573">
    <property type="entry name" value="dnaq"/>
    <property type="match status" value="1"/>
</dbReference>
<dbReference type="InterPro" id="IPR006555">
    <property type="entry name" value="ATP-dep_Helicase_C"/>
</dbReference>
<evidence type="ECO:0000256" key="8">
    <source>
        <dbReference type="HAMAP-Rule" id="MF_02206"/>
    </source>
</evidence>
<dbReference type="GO" id="GO:0016887">
    <property type="term" value="F:ATP hydrolysis activity"/>
    <property type="evidence" value="ECO:0007669"/>
    <property type="project" value="RHEA"/>
</dbReference>
<comment type="cofactor">
    <cofactor evidence="1">
        <name>[4Fe-4S] cluster</name>
        <dbReference type="ChEBI" id="CHEBI:49883"/>
    </cofactor>
</comment>
<dbReference type="SUPFAM" id="SSF52540">
    <property type="entry name" value="P-loop containing nucleoside triphosphate hydrolases"/>
    <property type="match status" value="1"/>
</dbReference>
<organism evidence="12 13">
    <name type="scientific">Bacillus salacetis</name>
    <dbReference type="NCBI Taxonomy" id="2315464"/>
    <lineage>
        <taxon>Bacteria</taxon>
        <taxon>Bacillati</taxon>
        <taxon>Bacillota</taxon>
        <taxon>Bacilli</taxon>
        <taxon>Bacillales</taxon>
        <taxon>Bacillaceae</taxon>
        <taxon>Bacillus</taxon>
    </lineage>
</organism>
<dbReference type="RefSeq" id="WP_119547179.1">
    <property type="nucleotide sequence ID" value="NZ_QXIR01000015.1"/>
</dbReference>
<keyword evidence="5 8" id="KW-0269">Exonuclease</keyword>
<keyword evidence="4 8" id="KW-0378">Hydrolase</keyword>
<dbReference type="InterPro" id="IPR012337">
    <property type="entry name" value="RNaseH-like_sf"/>
</dbReference>
<dbReference type="GO" id="GO:0043139">
    <property type="term" value="F:5'-3' DNA helicase activity"/>
    <property type="evidence" value="ECO:0007669"/>
    <property type="project" value="UniProtKB-EC"/>
</dbReference>
<dbReference type="Pfam" id="PF00929">
    <property type="entry name" value="RNase_T"/>
    <property type="match status" value="1"/>
</dbReference>
<dbReference type="CDD" id="cd06127">
    <property type="entry name" value="DEDDh"/>
    <property type="match status" value="1"/>
</dbReference>
<dbReference type="Pfam" id="PF00270">
    <property type="entry name" value="DEAD"/>
    <property type="match status" value="1"/>
</dbReference>
<accession>A0A3A1R1R7</accession>
<dbReference type="GO" id="GO:0003887">
    <property type="term" value="F:DNA-directed DNA polymerase activity"/>
    <property type="evidence" value="ECO:0007669"/>
    <property type="project" value="InterPro"/>
</dbReference>
<dbReference type="PROSITE" id="PS51192">
    <property type="entry name" value="HELICASE_ATP_BIND_1"/>
    <property type="match status" value="1"/>
</dbReference>
<dbReference type="Gene3D" id="3.40.50.300">
    <property type="entry name" value="P-loop containing nucleotide triphosphate hydrolases"/>
    <property type="match status" value="2"/>
</dbReference>
<evidence type="ECO:0000256" key="4">
    <source>
        <dbReference type="ARBA" id="ARBA00022801"/>
    </source>
</evidence>
<dbReference type="OrthoDB" id="9803913at2"/>
<dbReference type="PANTHER" id="PTHR11472:SF34">
    <property type="entry name" value="REGULATOR OF TELOMERE ELONGATION HELICASE 1"/>
    <property type="match status" value="1"/>
</dbReference>
<comment type="similarity">
    <text evidence="8 9">Belongs to the helicase family. DinG subfamily. Type 2 sub-subfamily.</text>
</comment>
<dbReference type="InterPro" id="IPR006310">
    <property type="entry name" value="DinG"/>
</dbReference>
<keyword evidence="6 8" id="KW-0067">ATP-binding</keyword>
<evidence type="ECO:0000256" key="6">
    <source>
        <dbReference type="ARBA" id="ARBA00022840"/>
    </source>
</evidence>
<dbReference type="EMBL" id="QXIR01000015">
    <property type="protein sequence ID" value="RIW33122.1"/>
    <property type="molecule type" value="Genomic_DNA"/>
</dbReference>